<keyword evidence="1" id="KW-1133">Transmembrane helix</keyword>
<evidence type="ECO:0000313" key="2">
    <source>
        <dbReference type="EMBL" id="MET3572761.1"/>
    </source>
</evidence>
<feature type="transmembrane region" description="Helical" evidence="1">
    <location>
        <begin position="20"/>
        <end position="38"/>
    </location>
</feature>
<name>A0ABV2G3A7_9FIRM</name>
<protein>
    <submittedName>
        <fullName evidence="2">Type II secretory pathway pseudopilin PulG</fullName>
    </submittedName>
</protein>
<organism evidence="2 3">
    <name type="scientific">Enterocloster citroniae</name>
    <dbReference type="NCBI Taxonomy" id="358743"/>
    <lineage>
        <taxon>Bacteria</taxon>
        <taxon>Bacillati</taxon>
        <taxon>Bacillota</taxon>
        <taxon>Clostridia</taxon>
        <taxon>Lachnospirales</taxon>
        <taxon>Lachnospiraceae</taxon>
        <taxon>Enterocloster</taxon>
    </lineage>
</organism>
<evidence type="ECO:0000256" key="1">
    <source>
        <dbReference type="SAM" id="Phobius"/>
    </source>
</evidence>
<keyword evidence="1" id="KW-0472">Membrane</keyword>
<evidence type="ECO:0000313" key="3">
    <source>
        <dbReference type="Proteomes" id="UP001549200"/>
    </source>
</evidence>
<dbReference type="Proteomes" id="UP001549200">
    <property type="component" value="Unassembled WGS sequence"/>
</dbReference>
<dbReference type="EMBL" id="JBEPLZ010000022">
    <property type="protein sequence ID" value="MET3572761.1"/>
    <property type="molecule type" value="Genomic_DNA"/>
</dbReference>
<reference evidence="2 3" key="1">
    <citation type="submission" date="2024-06" db="EMBL/GenBank/DDBJ databases">
        <title>Genomic Encyclopedia of Type Strains, Phase IV (KMG-IV): sequencing the most valuable type-strain genomes for metagenomic binning, comparative biology and taxonomic classification.</title>
        <authorList>
            <person name="Goeker M."/>
        </authorList>
    </citation>
    <scope>NUCLEOTIDE SEQUENCE [LARGE SCALE GENOMIC DNA]</scope>
    <source>
        <strain evidence="2 3">DSM 19261</strain>
    </source>
</reference>
<proteinExistence type="predicted"/>
<sequence>MRRMNRKSGSGSGPFLMEMLVVVGFFIICASICVMVFVKSDRISRDARDINQAVLMAQSLAEELKAGQEPQWSGTLPDRNIWEHLVNADSEDQARADWLKELTAGPGYEGMHAIYWDSEWQVTEPSSHTPYLGIIYQGTVDSMRRADILVMRYDNGGDKGKVLYRLQTEDYEAP</sequence>
<keyword evidence="3" id="KW-1185">Reference proteome</keyword>
<accession>A0ABV2G3A7</accession>
<keyword evidence="1" id="KW-0812">Transmembrane</keyword>
<gene>
    <name evidence="2" type="ORF">ABID13_004418</name>
</gene>
<comment type="caution">
    <text evidence="2">The sequence shown here is derived from an EMBL/GenBank/DDBJ whole genome shotgun (WGS) entry which is preliminary data.</text>
</comment>